<name>W9CBJ0_SCLBF</name>
<feature type="compositionally biased region" description="Basic and acidic residues" evidence="1">
    <location>
        <begin position="200"/>
        <end position="210"/>
    </location>
</feature>
<feature type="compositionally biased region" description="Basic residues" evidence="1">
    <location>
        <begin position="236"/>
        <end position="247"/>
    </location>
</feature>
<feature type="compositionally biased region" description="Acidic residues" evidence="1">
    <location>
        <begin position="182"/>
        <end position="199"/>
    </location>
</feature>
<comment type="caution">
    <text evidence="2">The sequence shown here is derived from an EMBL/GenBank/DDBJ whole genome shotgun (WGS) entry which is preliminary data.</text>
</comment>
<feature type="region of interest" description="Disordered" evidence="1">
    <location>
        <begin position="173"/>
        <end position="310"/>
    </location>
</feature>
<dbReference type="Proteomes" id="UP000019487">
    <property type="component" value="Unassembled WGS sequence"/>
</dbReference>
<protein>
    <submittedName>
        <fullName evidence="2">Uncharacterized protein</fullName>
    </submittedName>
</protein>
<feature type="compositionally biased region" description="Low complexity" evidence="1">
    <location>
        <begin position="217"/>
        <end position="233"/>
    </location>
</feature>
<accession>W9CBJ0</accession>
<evidence type="ECO:0000256" key="1">
    <source>
        <dbReference type="SAM" id="MobiDB-lite"/>
    </source>
</evidence>
<organism evidence="2 3">
    <name type="scientific">Sclerotinia borealis (strain F-4128)</name>
    <dbReference type="NCBI Taxonomy" id="1432307"/>
    <lineage>
        <taxon>Eukaryota</taxon>
        <taxon>Fungi</taxon>
        <taxon>Dikarya</taxon>
        <taxon>Ascomycota</taxon>
        <taxon>Pezizomycotina</taxon>
        <taxon>Leotiomycetes</taxon>
        <taxon>Helotiales</taxon>
        <taxon>Sclerotiniaceae</taxon>
        <taxon>Sclerotinia</taxon>
    </lineage>
</organism>
<gene>
    <name evidence="2" type="ORF">SBOR_6412</name>
</gene>
<feature type="compositionally biased region" description="Acidic residues" evidence="1">
    <location>
        <begin position="273"/>
        <end position="284"/>
    </location>
</feature>
<sequence>MSLFVIPPIATRSATGGTALNYPICLRCSKLIAIYEVDAEIKGQVVDQTCAYPNGINVSCSECTRKHKGKCIPPPVEFNEEINGLLRLRARWEKRHGKGQDVTAVEAQLNEAQGRYTKGVEAYIRQLEKHGLSHKPANTTEAMMVLTGLISVQNRLLEQFLDSYRFSLHLPPLNRPVVDRRDDDDDDDDSDDDDDDDDNETGKKGKETVRNRGGFTVSGSAGESSGSKAVAGGKSRGGRGGKQKVATKRPTLGKPVVSYACEGEISPGLDPYKDDDEMTSESDSSDGVPPTKRQRTRAFSTMARGSKRLP</sequence>
<dbReference type="EMBL" id="AYSA01000335">
    <property type="protein sequence ID" value="ESZ93216.1"/>
    <property type="molecule type" value="Genomic_DNA"/>
</dbReference>
<dbReference type="HOGENOM" id="CLU_897603_0_0_1"/>
<proteinExistence type="predicted"/>
<reference evidence="2 3" key="1">
    <citation type="journal article" date="2014" name="Genome Announc.">
        <title>Draft genome sequence of Sclerotinia borealis, a psychrophilic plant pathogenic fungus.</title>
        <authorList>
            <person name="Mardanov A.V."/>
            <person name="Beletsky A.V."/>
            <person name="Kadnikov V.V."/>
            <person name="Ignatov A.N."/>
            <person name="Ravin N.V."/>
        </authorList>
    </citation>
    <scope>NUCLEOTIDE SEQUENCE [LARGE SCALE GENOMIC DNA]</scope>
    <source>
        <strain evidence="3">F-4157</strain>
    </source>
</reference>
<keyword evidence="3" id="KW-1185">Reference proteome</keyword>
<evidence type="ECO:0000313" key="2">
    <source>
        <dbReference type="EMBL" id="ESZ93216.1"/>
    </source>
</evidence>
<dbReference type="AlphaFoldDB" id="W9CBJ0"/>
<evidence type="ECO:0000313" key="3">
    <source>
        <dbReference type="Proteomes" id="UP000019487"/>
    </source>
</evidence>